<organism evidence="1 2">
    <name type="scientific">Rubus argutus</name>
    <name type="common">Southern blackberry</name>
    <dbReference type="NCBI Taxonomy" id="59490"/>
    <lineage>
        <taxon>Eukaryota</taxon>
        <taxon>Viridiplantae</taxon>
        <taxon>Streptophyta</taxon>
        <taxon>Embryophyta</taxon>
        <taxon>Tracheophyta</taxon>
        <taxon>Spermatophyta</taxon>
        <taxon>Magnoliopsida</taxon>
        <taxon>eudicotyledons</taxon>
        <taxon>Gunneridae</taxon>
        <taxon>Pentapetalae</taxon>
        <taxon>rosids</taxon>
        <taxon>fabids</taxon>
        <taxon>Rosales</taxon>
        <taxon>Rosaceae</taxon>
        <taxon>Rosoideae</taxon>
        <taxon>Rosoideae incertae sedis</taxon>
        <taxon>Rubus</taxon>
    </lineage>
</organism>
<reference evidence="1 2" key="1">
    <citation type="journal article" date="2023" name="G3 (Bethesda)">
        <title>A chromosome-length genome assembly and annotation of blackberry (Rubus argutus, cv. 'Hillquist').</title>
        <authorList>
            <person name="Bruna T."/>
            <person name="Aryal R."/>
            <person name="Dudchenko O."/>
            <person name="Sargent D.J."/>
            <person name="Mead D."/>
            <person name="Buti M."/>
            <person name="Cavallini A."/>
            <person name="Hytonen T."/>
            <person name="Andres J."/>
            <person name="Pham M."/>
            <person name="Weisz D."/>
            <person name="Mascagni F."/>
            <person name="Usai G."/>
            <person name="Natali L."/>
            <person name="Bassil N."/>
            <person name="Fernandez G.E."/>
            <person name="Lomsadze A."/>
            <person name="Armour M."/>
            <person name="Olukolu B."/>
            <person name="Poorten T."/>
            <person name="Britton C."/>
            <person name="Davik J."/>
            <person name="Ashrafi H."/>
            <person name="Aiden E.L."/>
            <person name="Borodovsky M."/>
            <person name="Worthington M."/>
        </authorList>
    </citation>
    <scope>NUCLEOTIDE SEQUENCE [LARGE SCALE GENOMIC DNA]</scope>
    <source>
        <strain evidence="1">PI 553951</strain>
    </source>
</reference>
<gene>
    <name evidence="1" type="ORF">M0R45_027649</name>
</gene>
<dbReference type="AlphaFoldDB" id="A0AAW1X4S7"/>
<accession>A0AAW1X4S7</accession>
<comment type="caution">
    <text evidence="1">The sequence shown here is derived from an EMBL/GenBank/DDBJ whole genome shotgun (WGS) entry which is preliminary data.</text>
</comment>
<sequence>MSMASYGLAEAYVMRDLHKKKLKKEEEEERAKLGTAPSETAAKSSGCFFRPVLKESTSKQSSKVWFSRNCTCWDFGSISLIVVYQLALCS</sequence>
<evidence type="ECO:0000313" key="2">
    <source>
        <dbReference type="Proteomes" id="UP001457282"/>
    </source>
</evidence>
<dbReference type="Proteomes" id="UP001457282">
    <property type="component" value="Unassembled WGS sequence"/>
</dbReference>
<protein>
    <submittedName>
        <fullName evidence="1">Uncharacterized protein</fullName>
    </submittedName>
</protein>
<keyword evidence="2" id="KW-1185">Reference proteome</keyword>
<proteinExistence type="predicted"/>
<dbReference type="EMBL" id="JBEDUW010000005">
    <property type="protein sequence ID" value="KAK9930615.1"/>
    <property type="molecule type" value="Genomic_DNA"/>
</dbReference>
<name>A0AAW1X4S7_RUBAR</name>
<evidence type="ECO:0000313" key="1">
    <source>
        <dbReference type="EMBL" id="KAK9930615.1"/>
    </source>
</evidence>